<sequence>MSYSSEHKEQSRLRILQAAAKLFCRYGFDAVTLGQIMKQAKMTHGAFYAHFSGKSALYEEALKFAASNSYWARAKAKKNALDINLKALVARYLGKAHVSLEESLSPMTFLVTDASHKEEKVRKAYETCYFDLVDNLTAIMERKGVRNAKVLAEDTIVSLVGTVTVARSIVSIEKQKAFLERAQQRVFQKLEHAPTHGEG</sequence>
<dbReference type="Gene3D" id="1.10.357.10">
    <property type="entry name" value="Tetracycline Repressor, domain 2"/>
    <property type="match status" value="1"/>
</dbReference>
<evidence type="ECO:0000256" key="4">
    <source>
        <dbReference type="PROSITE-ProRule" id="PRU00335"/>
    </source>
</evidence>
<evidence type="ECO:0000313" key="6">
    <source>
        <dbReference type="EMBL" id="ADZ89329.1"/>
    </source>
</evidence>
<reference evidence="6 7" key="1">
    <citation type="journal article" date="2012" name="Stand. Genomic Sci.">
        <title>Complete genome sequence of the melanogenic marine bacterium Marinomonas mediterranea type strain (MMB-1(T)).</title>
        <authorList>
            <person name="Lucas-Elio P."/>
            <person name="Goodwin L."/>
            <person name="Woyke T."/>
            <person name="Pitluck S."/>
            <person name="Nolan M."/>
            <person name="Kyrpides N.C."/>
            <person name="Detter J.C."/>
            <person name="Copeland A."/>
            <person name="Teshima H."/>
            <person name="Bruce D."/>
            <person name="Detter C."/>
            <person name="Tapia R."/>
            <person name="Han S."/>
            <person name="Land M.L."/>
            <person name="Ivanova N."/>
            <person name="Mikhailova N."/>
            <person name="Johnston A.W."/>
            <person name="Sanchez-Amat A."/>
        </authorList>
    </citation>
    <scope>NUCLEOTIDE SEQUENCE [LARGE SCALE GENOMIC DNA]</scope>
    <source>
        <strain evidence="7">ATCC 700492 / JCM 21426 / NBRC 103028 / MMB-1</strain>
    </source>
</reference>
<dbReference type="OrthoDB" id="9798857at2"/>
<gene>
    <name evidence="6" type="ordered locus">Marme_0023</name>
</gene>
<dbReference type="AlphaFoldDB" id="F2JUJ6"/>
<name>F2JUJ6_MARM1</name>
<dbReference type="InterPro" id="IPR001647">
    <property type="entry name" value="HTH_TetR"/>
</dbReference>
<dbReference type="PANTHER" id="PTHR47506">
    <property type="entry name" value="TRANSCRIPTIONAL REGULATORY PROTEIN"/>
    <property type="match status" value="1"/>
</dbReference>
<dbReference type="SUPFAM" id="SSF46689">
    <property type="entry name" value="Homeodomain-like"/>
    <property type="match status" value="1"/>
</dbReference>
<dbReference type="PRINTS" id="PR00455">
    <property type="entry name" value="HTHTETR"/>
</dbReference>
<keyword evidence="2 4" id="KW-0238">DNA-binding</keyword>
<feature type="DNA-binding region" description="H-T-H motif" evidence="4">
    <location>
        <begin position="32"/>
        <end position="51"/>
    </location>
</feature>
<dbReference type="InterPro" id="IPR009057">
    <property type="entry name" value="Homeodomain-like_sf"/>
</dbReference>
<dbReference type="Proteomes" id="UP000001062">
    <property type="component" value="Chromosome"/>
</dbReference>
<dbReference type="InterPro" id="IPR036271">
    <property type="entry name" value="Tet_transcr_reg_TetR-rel_C_sf"/>
</dbReference>
<evidence type="ECO:0000313" key="7">
    <source>
        <dbReference type="Proteomes" id="UP000001062"/>
    </source>
</evidence>
<dbReference type="PANTHER" id="PTHR47506:SF7">
    <property type="entry name" value="TRANSCRIPTIONAL REGULATORY PROTEIN"/>
    <property type="match status" value="1"/>
</dbReference>
<dbReference type="PATRIC" id="fig|717774.3.peg.25"/>
<organism evidence="6 7">
    <name type="scientific">Marinomonas mediterranea (strain ATCC 700492 / JCM 21426 / NBRC 103028 / MMB-1)</name>
    <dbReference type="NCBI Taxonomy" id="717774"/>
    <lineage>
        <taxon>Bacteria</taxon>
        <taxon>Pseudomonadati</taxon>
        <taxon>Pseudomonadota</taxon>
        <taxon>Gammaproteobacteria</taxon>
        <taxon>Oceanospirillales</taxon>
        <taxon>Oceanospirillaceae</taxon>
        <taxon>Marinomonas</taxon>
    </lineage>
</organism>
<protein>
    <submittedName>
        <fullName evidence="6">Regulatory protein TetR</fullName>
    </submittedName>
</protein>
<dbReference type="HOGENOM" id="CLU_069356_28_2_6"/>
<dbReference type="GO" id="GO:0003677">
    <property type="term" value="F:DNA binding"/>
    <property type="evidence" value="ECO:0007669"/>
    <property type="project" value="UniProtKB-UniRule"/>
</dbReference>
<dbReference type="EMBL" id="CP002583">
    <property type="protein sequence ID" value="ADZ89329.1"/>
    <property type="molecule type" value="Genomic_DNA"/>
</dbReference>
<proteinExistence type="predicted"/>
<evidence type="ECO:0000259" key="5">
    <source>
        <dbReference type="PROSITE" id="PS50977"/>
    </source>
</evidence>
<dbReference type="RefSeq" id="WP_013659236.1">
    <property type="nucleotide sequence ID" value="NC_015276.1"/>
</dbReference>
<dbReference type="Gene3D" id="1.10.10.60">
    <property type="entry name" value="Homeodomain-like"/>
    <property type="match status" value="1"/>
</dbReference>
<dbReference type="SUPFAM" id="SSF48498">
    <property type="entry name" value="Tetracyclin repressor-like, C-terminal domain"/>
    <property type="match status" value="1"/>
</dbReference>
<evidence type="ECO:0000256" key="3">
    <source>
        <dbReference type="ARBA" id="ARBA00023163"/>
    </source>
</evidence>
<keyword evidence="3" id="KW-0804">Transcription</keyword>
<keyword evidence="1" id="KW-0805">Transcription regulation</keyword>
<keyword evidence="7" id="KW-1185">Reference proteome</keyword>
<evidence type="ECO:0000256" key="1">
    <source>
        <dbReference type="ARBA" id="ARBA00023015"/>
    </source>
</evidence>
<dbReference type="STRING" id="717774.Marme_0023"/>
<dbReference type="PROSITE" id="PS50977">
    <property type="entry name" value="HTH_TETR_2"/>
    <property type="match status" value="1"/>
</dbReference>
<accession>F2JUJ6</accession>
<feature type="domain" description="HTH tetR-type" evidence="5">
    <location>
        <begin position="9"/>
        <end position="69"/>
    </location>
</feature>
<dbReference type="eggNOG" id="COG1309">
    <property type="taxonomic scope" value="Bacteria"/>
</dbReference>
<dbReference type="KEGG" id="mme:Marme_0023"/>
<dbReference type="Pfam" id="PF00440">
    <property type="entry name" value="TetR_N"/>
    <property type="match status" value="1"/>
</dbReference>
<evidence type="ECO:0000256" key="2">
    <source>
        <dbReference type="ARBA" id="ARBA00023125"/>
    </source>
</evidence>